<name>A0A2J6TNS5_9HELO</name>
<reference evidence="4 5" key="1">
    <citation type="submission" date="2016-04" db="EMBL/GenBank/DDBJ databases">
        <title>A degradative enzymes factory behind the ericoid mycorrhizal symbiosis.</title>
        <authorList>
            <consortium name="DOE Joint Genome Institute"/>
            <person name="Martino E."/>
            <person name="Morin E."/>
            <person name="Grelet G."/>
            <person name="Kuo A."/>
            <person name="Kohler A."/>
            <person name="Daghino S."/>
            <person name="Barry K."/>
            <person name="Choi C."/>
            <person name="Cichocki N."/>
            <person name="Clum A."/>
            <person name="Copeland A."/>
            <person name="Hainaut M."/>
            <person name="Haridas S."/>
            <person name="Labutti K."/>
            <person name="Lindquist E."/>
            <person name="Lipzen A."/>
            <person name="Khouja H.-R."/>
            <person name="Murat C."/>
            <person name="Ohm R."/>
            <person name="Olson A."/>
            <person name="Spatafora J."/>
            <person name="Veneault-Fourrey C."/>
            <person name="Henrissat B."/>
            <person name="Grigoriev I."/>
            <person name="Martin F."/>
            <person name="Perotto S."/>
        </authorList>
    </citation>
    <scope>NUCLEOTIDE SEQUENCE [LARGE SCALE GENOMIC DNA]</scope>
    <source>
        <strain evidence="4 5">E</strain>
    </source>
</reference>
<dbReference type="GO" id="GO:0005524">
    <property type="term" value="F:ATP binding"/>
    <property type="evidence" value="ECO:0007669"/>
    <property type="project" value="UniProtKB-KW"/>
</dbReference>
<dbReference type="Gene3D" id="3.30.200.20">
    <property type="entry name" value="Phosphorylase Kinase, domain 1"/>
    <property type="match status" value="1"/>
</dbReference>
<dbReference type="GeneID" id="36582153"/>
<keyword evidence="4" id="KW-0418">Kinase</keyword>
<dbReference type="SMART" id="SM00220">
    <property type="entry name" value="S_TKc"/>
    <property type="match status" value="1"/>
</dbReference>
<dbReference type="InterPro" id="IPR011009">
    <property type="entry name" value="Kinase-like_dom_sf"/>
</dbReference>
<evidence type="ECO:0000259" key="3">
    <source>
        <dbReference type="PROSITE" id="PS50011"/>
    </source>
</evidence>
<dbReference type="PROSITE" id="PS50011">
    <property type="entry name" value="PROTEIN_KINASE_DOM"/>
    <property type="match status" value="1"/>
</dbReference>
<keyword evidence="5" id="KW-1185">Reference proteome</keyword>
<dbReference type="Pfam" id="PF00069">
    <property type="entry name" value="Pkinase"/>
    <property type="match status" value="1"/>
</dbReference>
<dbReference type="InParanoid" id="A0A2J6TNS5"/>
<evidence type="ECO:0000313" key="4">
    <source>
        <dbReference type="EMBL" id="PMD64598.1"/>
    </source>
</evidence>
<feature type="domain" description="Protein kinase" evidence="3">
    <location>
        <begin position="1"/>
        <end position="116"/>
    </location>
</feature>
<dbReference type="EMBL" id="KZ613749">
    <property type="protein sequence ID" value="PMD64598.1"/>
    <property type="molecule type" value="Genomic_DNA"/>
</dbReference>
<keyword evidence="2" id="KW-0067">ATP-binding</keyword>
<accession>A0A2J6TNS5</accession>
<dbReference type="Gene3D" id="1.10.510.10">
    <property type="entry name" value="Transferase(Phosphotransferase) domain 1"/>
    <property type="match status" value="1"/>
</dbReference>
<organism evidence="4 5">
    <name type="scientific">Hyaloscypha bicolor E</name>
    <dbReference type="NCBI Taxonomy" id="1095630"/>
    <lineage>
        <taxon>Eukaryota</taxon>
        <taxon>Fungi</taxon>
        <taxon>Dikarya</taxon>
        <taxon>Ascomycota</taxon>
        <taxon>Pezizomycotina</taxon>
        <taxon>Leotiomycetes</taxon>
        <taxon>Helotiales</taxon>
        <taxon>Hyaloscyphaceae</taxon>
        <taxon>Hyaloscypha</taxon>
        <taxon>Hyaloscypha bicolor</taxon>
    </lineage>
</organism>
<keyword evidence="1" id="KW-0547">Nucleotide-binding</keyword>
<dbReference type="GO" id="GO:0005737">
    <property type="term" value="C:cytoplasm"/>
    <property type="evidence" value="ECO:0007669"/>
    <property type="project" value="TreeGrafter"/>
</dbReference>
<evidence type="ECO:0000313" key="5">
    <source>
        <dbReference type="Proteomes" id="UP000235371"/>
    </source>
</evidence>
<dbReference type="Proteomes" id="UP000235371">
    <property type="component" value="Unassembled WGS sequence"/>
</dbReference>
<dbReference type="GO" id="GO:0004674">
    <property type="term" value="F:protein serine/threonine kinase activity"/>
    <property type="evidence" value="ECO:0007669"/>
    <property type="project" value="TreeGrafter"/>
</dbReference>
<dbReference type="SUPFAM" id="SSF56112">
    <property type="entry name" value="Protein kinase-like (PK-like)"/>
    <property type="match status" value="1"/>
</dbReference>
<dbReference type="GO" id="GO:0035556">
    <property type="term" value="P:intracellular signal transduction"/>
    <property type="evidence" value="ECO:0007669"/>
    <property type="project" value="TreeGrafter"/>
</dbReference>
<dbReference type="OrthoDB" id="68483at2759"/>
<sequence>EKKTKREIIILKKVYYPNIIGLLEIINNPKLQKIYLVLEYTELGKVHYVFEDEFSYIPCFTINLARSAFRDTVLGLEYLHYEGIIHRDIKPANLLWTKDYCVKIADFGVSYLFAGC</sequence>
<protein>
    <submittedName>
        <fullName evidence="4">Kinase-like protein</fullName>
    </submittedName>
</protein>
<gene>
    <name evidence="4" type="ORF">K444DRAFT_520793</name>
</gene>
<evidence type="ECO:0000256" key="1">
    <source>
        <dbReference type="ARBA" id="ARBA00022741"/>
    </source>
</evidence>
<evidence type="ECO:0000256" key="2">
    <source>
        <dbReference type="ARBA" id="ARBA00022840"/>
    </source>
</evidence>
<proteinExistence type="predicted"/>
<keyword evidence="4" id="KW-0808">Transferase</keyword>
<dbReference type="STRING" id="1095630.A0A2J6TNS5"/>
<dbReference type="AlphaFoldDB" id="A0A2J6TNS5"/>
<dbReference type="RefSeq" id="XP_024741502.1">
    <property type="nucleotide sequence ID" value="XM_024874073.1"/>
</dbReference>
<dbReference type="PANTHER" id="PTHR24346:SF77">
    <property type="entry name" value="SERINE THREONINE PROTEIN KINASE"/>
    <property type="match status" value="1"/>
</dbReference>
<dbReference type="InterPro" id="IPR000719">
    <property type="entry name" value="Prot_kinase_dom"/>
</dbReference>
<feature type="non-terminal residue" evidence="4">
    <location>
        <position position="1"/>
    </location>
</feature>
<dbReference type="PANTHER" id="PTHR24346">
    <property type="entry name" value="MAP/MICROTUBULE AFFINITY-REGULATING KINASE"/>
    <property type="match status" value="1"/>
</dbReference>